<reference evidence="2 3" key="1">
    <citation type="submission" date="2015-06" db="EMBL/GenBank/DDBJ databases">
        <title>Draft genome assembly of filamentous brackish cyanobacterium Limnoraphis robusta strain CS-951.</title>
        <authorList>
            <person name="Willis A."/>
            <person name="Parks M."/>
            <person name="Burford M.A."/>
        </authorList>
    </citation>
    <scope>NUCLEOTIDE SEQUENCE [LARGE SCALE GENOMIC DNA]</scope>
    <source>
        <strain evidence="2 3">CS-951</strain>
    </source>
</reference>
<dbReference type="GO" id="GO:0047470">
    <property type="term" value="F:(1,4)-alpha-D-glucan 1-alpha-D-glucosylmutase activity"/>
    <property type="evidence" value="ECO:0007669"/>
    <property type="project" value="TreeGrafter"/>
</dbReference>
<dbReference type="Proteomes" id="UP000033607">
    <property type="component" value="Unassembled WGS sequence"/>
</dbReference>
<comment type="caution">
    <text evidence="2">The sequence shown here is derived from an EMBL/GenBank/DDBJ whole genome shotgun (WGS) entry which is preliminary data.</text>
</comment>
<dbReference type="InterPro" id="IPR006047">
    <property type="entry name" value="GH13_cat_dom"/>
</dbReference>
<dbReference type="SMART" id="SM00642">
    <property type="entry name" value="Aamy"/>
    <property type="match status" value="1"/>
</dbReference>
<dbReference type="CDD" id="cd11336">
    <property type="entry name" value="AmyAc_MTSase"/>
    <property type="match status" value="1"/>
</dbReference>
<dbReference type="GO" id="GO:0030980">
    <property type="term" value="P:alpha-glucan catabolic process"/>
    <property type="evidence" value="ECO:0007669"/>
    <property type="project" value="TreeGrafter"/>
</dbReference>
<dbReference type="RefSeq" id="WP_046282194.1">
    <property type="nucleotide sequence ID" value="NZ_LATL02000135.1"/>
</dbReference>
<name>A0A0F5Y6X9_9CYAN</name>
<accession>A0A0F5Y6X9</accession>
<dbReference type="AlphaFoldDB" id="A0A0F5Y6X9"/>
<dbReference type="PATRIC" id="fig|1637645.4.peg.2726"/>
<proteinExistence type="predicted"/>
<dbReference type="SUPFAM" id="SSF51445">
    <property type="entry name" value="(Trans)glycosidases"/>
    <property type="match status" value="1"/>
</dbReference>
<feature type="domain" description="Glycosyl hydrolase family 13 catalytic" evidence="1">
    <location>
        <begin position="11"/>
        <end position="509"/>
    </location>
</feature>
<dbReference type="Gene3D" id="3.20.20.80">
    <property type="entry name" value="Glycosidases"/>
    <property type="match status" value="4"/>
</dbReference>
<dbReference type="EMBL" id="LATL02000135">
    <property type="protein sequence ID" value="KKD34686.1"/>
    <property type="molecule type" value="Genomic_DNA"/>
</dbReference>
<dbReference type="InterPro" id="IPR017853">
    <property type="entry name" value="GH"/>
</dbReference>
<gene>
    <name evidence="2" type="ORF">WN50_29520</name>
</gene>
<protein>
    <submittedName>
        <fullName evidence="2">Maltooligosyl trehalose synthase</fullName>
    </submittedName>
</protein>
<evidence type="ECO:0000313" key="3">
    <source>
        <dbReference type="Proteomes" id="UP000033607"/>
    </source>
</evidence>
<dbReference type="Pfam" id="PF00128">
    <property type="entry name" value="Alpha-amylase"/>
    <property type="match status" value="1"/>
</dbReference>
<dbReference type="GO" id="GO:0005992">
    <property type="term" value="P:trehalose biosynthetic process"/>
    <property type="evidence" value="ECO:0007669"/>
    <property type="project" value="TreeGrafter"/>
</dbReference>
<sequence length="937" mass="109492">MRIPVATYRIQFTPDFGFESARKIVSYLHELGISDLYASPIFKAREGSTHGYDVVDPNQLNPELGTKETFDKLIEELQDRDMGWVQDIVPNHMAYDSQNKLLMDVLEYGPDSEYFDFFEIEWQHPYENIRGRVLTPLLGDFYGKCLENGDLKLSYDEEGLSINYYSLKVPLNIESYAQFVSHELGQLSKKLGRRHPDVVKLLGVLYMLKSIPAETSNQQRRDQALFVKGLLWELYRDNPEITAFIDQNIEYFNGETGQPESFNYLDNLLLNQFFRLSFWKVGAEELNYRRFFTINELICVRVEDFKVFQKTHDMIGKMVESGQFTGLRIDHIDGLYNPVQYLRWLRDKVGDIYITVEKILELDEKLPSKWLVQGTSGYEYLNYVNGLFCDSENEKRFSQIYRDVTGLKTPYNQMLVDKKRLIADKNLAGDADNLAHLLKRISGQYRYGRDFTLLGLKTAIMEVLVRFPVYRTYITEEGVSEEDRKYVKKAIQEAKGKLPELLNELNLIEKFLLLDYDDYLSEENQQLWLRFVMKFQQFSSPLTAKGIEDTLFYVYFRFLSLNEVGGSPQYFGINPAKFHEFNTQRLQNWPHAMSASSTHDTKRSEDLRARLNVISEIPDEWETQVRNWMQINRSKKTEQDGMLIPDCNDEYFFYQTVIGAFPWYEEEYPQFVERVKDYAIKAVREAKVHTAWLRPDTVYEEGFISFVEQVLEPSEENTFLQEFQPLQEKIAFYGMFNSLSQTLLKMTTPGIPDFYQGTELWDLSLVDPDNRRPVDFEQRLSFLQEIKRRCKTGMTSLLEDLMATCEDGRLKLFCIVRVLEARQQYVELFQYGNYVPLKVMGQHQERIMAFARIHEQQTAIVVIPRFLTRVVEPGKFPIGDEVWGDTAIEIPQGSESDWCEVITDSKIAANNVIPVRAILQHFPVGLLVKLDPDVTNE</sequence>
<dbReference type="InterPro" id="IPR012767">
    <property type="entry name" value="Trehalose_TreY"/>
</dbReference>
<dbReference type="OrthoDB" id="9805159at2"/>
<evidence type="ECO:0000259" key="1">
    <source>
        <dbReference type="SMART" id="SM00642"/>
    </source>
</evidence>
<dbReference type="NCBIfam" id="TIGR02401">
    <property type="entry name" value="trehalose_TreY"/>
    <property type="match status" value="1"/>
</dbReference>
<organism evidence="2 3">
    <name type="scientific">Limnoraphis robusta CS-951</name>
    <dbReference type="NCBI Taxonomy" id="1637645"/>
    <lineage>
        <taxon>Bacteria</taxon>
        <taxon>Bacillati</taxon>
        <taxon>Cyanobacteriota</taxon>
        <taxon>Cyanophyceae</taxon>
        <taxon>Oscillatoriophycideae</taxon>
        <taxon>Oscillatoriales</taxon>
        <taxon>Sirenicapillariaceae</taxon>
        <taxon>Limnoraphis</taxon>
    </lineage>
</organism>
<dbReference type="PANTHER" id="PTHR10357">
    <property type="entry name" value="ALPHA-AMYLASE FAMILY MEMBER"/>
    <property type="match status" value="1"/>
</dbReference>
<evidence type="ECO:0000313" key="2">
    <source>
        <dbReference type="EMBL" id="KKD34686.1"/>
    </source>
</evidence>
<dbReference type="PANTHER" id="PTHR10357:SF216">
    <property type="entry name" value="MALTOOLIGOSYL TREHALOSE SYNTHASE-RELATED"/>
    <property type="match status" value="1"/>
</dbReference>